<protein>
    <submittedName>
        <fullName evidence="1">Uncharacterized protein</fullName>
    </submittedName>
</protein>
<dbReference type="AlphaFoldDB" id="S7V9N4"/>
<proteinExistence type="predicted"/>
<accession>S7V9N4</accession>
<name>S7V9N4_9BACT</name>
<gene>
    <name evidence="1" type="ORF">ADICYQ_4056</name>
</gene>
<evidence type="ECO:0000313" key="1">
    <source>
        <dbReference type="EMBL" id="EPR66980.1"/>
    </source>
</evidence>
<evidence type="ECO:0000313" key="2">
    <source>
        <dbReference type="Proteomes" id="UP000014974"/>
    </source>
</evidence>
<sequence>MQYAIKKCLRHPGKPFKVEIRKLKKMEDFILRYGILWSF</sequence>
<comment type="caution">
    <text evidence="1">The sequence shown here is derived from an EMBL/GenBank/DDBJ whole genome shotgun (WGS) entry which is preliminary data.</text>
</comment>
<reference evidence="1 2" key="1">
    <citation type="journal article" date="2013" name="Genome Announc.">
        <title>Draft Genome Sequence of Cyclobacterium qasimii Strain M12-11BT, Isolated from Arctic Marine Sediment.</title>
        <authorList>
            <person name="Shivaji S."/>
            <person name="Ara S."/>
            <person name="Singh A."/>
            <person name="Kumar Pinnaka A."/>
        </authorList>
    </citation>
    <scope>NUCLEOTIDE SEQUENCE [LARGE SCALE GENOMIC DNA]</scope>
    <source>
        <strain evidence="1 2">M12-11B</strain>
    </source>
</reference>
<dbReference type="STRING" id="641524.ADICYQ_4056"/>
<dbReference type="EMBL" id="ATNM01000137">
    <property type="protein sequence ID" value="EPR66980.1"/>
    <property type="molecule type" value="Genomic_DNA"/>
</dbReference>
<dbReference type="Proteomes" id="UP000014974">
    <property type="component" value="Unassembled WGS sequence"/>
</dbReference>
<organism evidence="1 2">
    <name type="scientific">Cyclobacterium qasimii M12-11B</name>
    <dbReference type="NCBI Taxonomy" id="641524"/>
    <lineage>
        <taxon>Bacteria</taxon>
        <taxon>Pseudomonadati</taxon>
        <taxon>Bacteroidota</taxon>
        <taxon>Cytophagia</taxon>
        <taxon>Cytophagales</taxon>
        <taxon>Cyclobacteriaceae</taxon>
        <taxon>Cyclobacterium</taxon>
    </lineage>
</organism>